<dbReference type="EMBL" id="VMNK01000014">
    <property type="protein sequence ID" value="TVO53957.1"/>
    <property type="molecule type" value="Genomic_DNA"/>
</dbReference>
<evidence type="ECO:0000256" key="5">
    <source>
        <dbReference type="RuleBase" id="RU003968"/>
    </source>
</evidence>
<dbReference type="Gene3D" id="3.30.560.10">
    <property type="entry name" value="Glucose Oxidase, domain 3"/>
    <property type="match status" value="1"/>
</dbReference>
<dbReference type="PROSITE" id="PS00624">
    <property type="entry name" value="GMC_OXRED_2"/>
    <property type="match status" value="1"/>
</dbReference>
<evidence type="ECO:0000313" key="9">
    <source>
        <dbReference type="Proteomes" id="UP000319502"/>
    </source>
</evidence>
<keyword evidence="9" id="KW-1185">Reference proteome</keyword>
<keyword evidence="3 5" id="KW-0285">Flavoprotein</keyword>
<evidence type="ECO:0000256" key="1">
    <source>
        <dbReference type="ARBA" id="ARBA00001974"/>
    </source>
</evidence>
<dbReference type="SUPFAM" id="SSF51905">
    <property type="entry name" value="FAD/NAD(P)-binding domain"/>
    <property type="match status" value="1"/>
</dbReference>
<feature type="domain" description="Glucose-methanol-choline oxidoreductase N-terminal" evidence="7">
    <location>
        <begin position="257"/>
        <end position="271"/>
    </location>
</feature>
<dbReference type="InterPro" id="IPR000172">
    <property type="entry name" value="GMC_OxRdtase_N"/>
</dbReference>
<dbReference type="InterPro" id="IPR036188">
    <property type="entry name" value="FAD/NAD-bd_sf"/>
</dbReference>
<evidence type="ECO:0000313" key="8">
    <source>
        <dbReference type="EMBL" id="TVO53957.1"/>
    </source>
</evidence>
<dbReference type="PANTHER" id="PTHR11552:SF147">
    <property type="entry name" value="CHOLINE DEHYDROGENASE, MITOCHONDRIAL"/>
    <property type="match status" value="1"/>
</dbReference>
<dbReference type="OrthoDB" id="9785276at2"/>
<dbReference type="SUPFAM" id="SSF54373">
    <property type="entry name" value="FAD-linked reductases, C-terminal domain"/>
    <property type="match status" value="1"/>
</dbReference>
<dbReference type="PANTHER" id="PTHR11552">
    <property type="entry name" value="GLUCOSE-METHANOL-CHOLINE GMC OXIDOREDUCTASE"/>
    <property type="match status" value="1"/>
</dbReference>
<dbReference type="Proteomes" id="UP000319502">
    <property type="component" value="Unassembled WGS sequence"/>
</dbReference>
<dbReference type="PIRSF" id="PIRSF000137">
    <property type="entry name" value="Alcohol_oxidase"/>
    <property type="match status" value="1"/>
</dbReference>
<evidence type="ECO:0000256" key="3">
    <source>
        <dbReference type="ARBA" id="ARBA00022630"/>
    </source>
</evidence>
<dbReference type="InterPro" id="IPR007867">
    <property type="entry name" value="GMC_OxRtase_C"/>
</dbReference>
<dbReference type="PROSITE" id="PS00623">
    <property type="entry name" value="GMC_OXRED_1"/>
    <property type="match status" value="1"/>
</dbReference>
<evidence type="ECO:0000256" key="4">
    <source>
        <dbReference type="ARBA" id="ARBA00022827"/>
    </source>
</evidence>
<dbReference type="Pfam" id="PF05199">
    <property type="entry name" value="GMC_oxred_C"/>
    <property type="match status" value="1"/>
</dbReference>
<keyword evidence="4 5" id="KW-0274">FAD</keyword>
<dbReference type="Pfam" id="PF00732">
    <property type="entry name" value="GMC_oxred_N"/>
    <property type="match status" value="1"/>
</dbReference>
<dbReference type="AlphaFoldDB" id="A0A557QM25"/>
<reference evidence="8 9" key="1">
    <citation type="submission" date="2019-07" db="EMBL/GenBank/DDBJ databases">
        <title>The pathways for chlorine oxyanion respiration interact through the shared metabolite chlorate.</title>
        <authorList>
            <person name="Barnum T.P."/>
            <person name="Cheng Y."/>
            <person name="Hill K.A."/>
            <person name="Lucas L.N."/>
            <person name="Carlson H.K."/>
            <person name="Coates J.D."/>
        </authorList>
    </citation>
    <scope>NUCLEOTIDE SEQUENCE [LARGE SCALE GENOMIC DNA]</scope>
    <source>
        <strain evidence="8 9">SFB-3</strain>
    </source>
</reference>
<evidence type="ECO:0000259" key="7">
    <source>
        <dbReference type="PROSITE" id="PS00624"/>
    </source>
</evidence>
<dbReference type="GO" id="GO:0050660">
    <property type="term" value="F:flavin adenine dinucleotide binding"/>
    <property type="evidence" value="ECO:0007669"/>
    <property type="project" value="InterPro"/>
</dbReference>
<dbReference type="RefSeq" id="WP_144310236.1">
    <property type="nucleotide sequence ID" value="NZ_VMNK01000014.1"/>
</dbReference>
<accession>A0A557QM25</accession>
<comment type="caution">
    <text evidence="8">The sequence shown here is derived from an EMBL/GenBank/DDBJ whole genome shotgun (WGS) entry which is preliminary data.</text>
</comment>
<evidence type="ECO:0000259" key="6">
    <source>
        <dbReference type="PROSITE" id="PS00623"/>
    </source>
</evidence>
<proteinExistence type="inferred from homology"/>
<dbReference type="GO" id="GO:0016614">
    <property type="term" value="F:oxidoreductase activity, acting on CH-OH group of donors"/>
    <property type="evidence" value="ECO:0007669"/>
    <property type="project" value="InterPro"/>
</dbReference>
<feature type="domain" description="Glucose-methanol-choline oxidoreductase N-terminal" evidence="6">
    <location>
        <begin position="84"/>
        <end position="107"/>
    </location>
</feature>
<dbReference type="InterPro" id="IPR012132">
    <property type="entry name" value="GMC_OxRdtase"/>
</dbReference>
<organism evidence="8 9">
    <name type="scientific">Denitromonas halophila</name>
    <dbReference type="NCBI Taxonomy" id="1629404"/>
    <lineage>
        <taxon>Bacteria</taxon>
        <taxon>Pseudomonadati</taxon>
        <taxon>Pseudomonadota</taxon>
        <taxon>Betaproteobacteria</taxon>
        <taxon>Rhodocyclales</taxon>
        <taxon>Zoogloeaceae</taxon>
        <taxon>Denitromonas</taxon>
    </lineage>
</organism>
<sequence length="539" mass="58877">MNDLGEFDYIVVGGGAAGCVLANRLSADPDVSVLLLEAGNDEKWIWTKIPVGYLYCINNPRTDWCYMTEPEPGLNGRSIIYARGKGLGGSTLINAMLYLRGQSRDYDEWADLTGDSGWRWDSVLSHFKSVEDHWNGASETHGAGGEWRVEQQRLSWRVLDRFAEAAVQAGISNTPDFNGGDNQGVSQFEVNQKRGTRWSSVRGFLDPIRSRPNLRIVTGALSDKLVVEGKHVRGIEFRRGNESCVAHSRIETVLSAGAVGSPAILQRSGIGDPDMLQSLGIPVVHALPGVGKNLQDHLQLRSVYKVQGIKTLNQQANSLWGKAMMALEYALFRRGPLTMAPSQLGLFARSDPSFETPDLEYHVQPLSLDKFGDPVHRFPAFTASVCDLRPQSRGHIGIRDRDPGSAPKIAPCYLTHEADRLKAARALRLTRRIVAQSALAPFKPVEHLPGAEFTTDEQLAHVAGNVGTTIFHPVGTCKMGRADDAMAVTDAELRLRGMTGLRVVDASIMPTITSGNTSSPTIMIAERGAQLIRAARLHA</sequence>
<name>A0A557QM25_9RHOO</name>
<comment type="similarity">
    <text evidence="2 5">Belongs to the GMC oxidoreductase family.</text>
</comment>
<protein>
    <submittedName>
        <fullName evidence="8">Choline dehydrogenase</fullName>
    </submittedName>
</protein>
<dbReference type="Gene3D" id="3.50.50.60">
    <property type="entry name" value="FAD/NAD(P)-binding domain"/>
    <property type="match status" value="1"/>
</dbReference>
<comment type="cofactor">
    <cofactor evidence="1">
        <name>FAD</name>
        <dbReference type="ChEBI" id="CHEBI:57692"/>
    </cofactor>
</comment>
<evidence type="ECO:0000256" key="2">
    <source>
        <dbReference type="ARBA" id="ARBA00010790"/>
    </source>
</evidence>
<gene>
    <name evidence="8" type="ORF">FHP91_14335</name>
</gene>